<proteinExistence type="predicted"/>
<dbReference type="Gene3D" id="3.20.20.30">
    <property type="entry name" value="Luciferase-like domain"/>
    <property type="match status" value="1"/>
</dbReference>
<dbReference type="Pfam" id="PF00296">
    <property type="entry name" value="Bac_luciferase"/>
    <property type="match status" value="1"/>
</dbReference>
<keyword evidence="3" id="KW-0560">Oxidoreductase</keyword>
<evidence type="ECO:0000259" key="5">
    <source>
        <dbReference type="Pfam" id="PF00296"/>
    </source>
</evidence>
<gene>
    <name evidence="6" type="ORF">GCM10010170_081090</name>
</gene>
<dbReference type="InterPro" id="IPR036661">
    <property type="entry name" value="Luciferase-like_sf"/>
</dbReference>
<accession>A0ABP5UFG5</accession>
<dbReference type="PANTHER" id="PTHR42847:SF4">
    <property type="entry name" value="ALKANESULFONATE MONOOXYGENASE-RELATED"/>
    <property type="match status" value="1"/>
</dbReference>
<keyword evidence="4" id="KW-0503">Monooxygenase</keyword>
<evidence type="ECO:0000313" key="7">
    <source>
        <dbReference type="Proteomes" id="UP001501444"/>
    </source>
</evidence>
<dbReference type="SUPFAM" id="SSF51679">
    <property type="entry name" value="Bacterial luciferase-like"/>
    <property type="match status" value="1"/>
</dbReference>
<dbReference type="PANTHER" id="PTHR42847">
    <property type="entry name" value="ALKANESULFONATE MONOOXYGENASE"/>
    <property type="match status" value="1"/>
</dbReference>
<dbReference type="EMBL" id="BAAARV010000081">
    <property type="protein sequence ID" value="GAA2376767.1"/>
    <property type="molecule type" value="Genomic_DNA"/>
</dbReference>
<comment type="caution">
    <text evidence="6">The sequence shown here is derived from an EMBL/GenBank/DDBJ whole genome shotgun (WGS) entry which is preliminary data.</text>
</comment>
<evidence type="ECO:0000256" key="3">
    <source>
        <dbReference type="ARBA" id="ARBA00023002"/>
    </source>
</evidence>
<dbReference type="Proteomes" id="UP001501444">
    <property type="component" value="Unassembled WGS sequence"/>
</dbReference>
<sequence length="283" mass="29637">MDIGIGLPISAPERLTDWARAAEAHGFATLALLDRLAYDNPEPLAALAVLAGATRRIRLQTEVLLGPLRSTALLAKQAATLDRMAGGRFVLGLGIGGRDDDHAAAGTPTGGRGRALDEQIVALRRIWGGGAYRGTNIGPRPLTPTGPAVLLGGFAPAALRRVARHGDGFICAAPPQWAGGLLDTVRQEWDAAGRSGRPRLVCQVNVAAGPAATVERARRAVADYYAFTGRPGWGAPLSDPEQIAGAIEAYRALGADEVVLYCYADDPAQLDTLARIRSIALAK</sequence>
<evidence type="ECO:0000313" key="6">
    <source>
        <dbReference type="EMBL" id="GAA2376767.1"/>
    </source>
</evidence>
<evidence type="ECO:0000256" key="2">
    <source>
        <dbReference type="ARBA" id="ARBA00022643"/>
    </source>
</evidence>
<name>A0ABP5UFG5_9ACTN</name>
<keyword evidence="2" id="KW-0288">FMN</keyword>
<feature type="domain" description="Luciferase-like" evidence="5">
    <location>
        <begin position="11"/>
        <end position="229"/>
    </location>
</feature>
<dbReference type="RefSeq" id="WP_344617964.1">
    <property type="nucleotide sequence ID" value="NZ_BAAARV010000081.1"/>
</dbReference>
<keyword evidence="7" id="KW-1185">Reference proteome</keyword>
<evidence type="ECO:0000256" key="4">
    <source>
        <dbReference type="ARBA" id="ARBA00023033"/>
    </source>
</evidence>
<evidence type="ECO:0000256" key="1">
    <source>
        <dbReference type="ARBA" id="ARBA00022630"/>
    </source>
</evidence>
<dbReference type="InterPro" id="IPR050172">
    <property type="entry name" value="SsuD_RutA_monooxygenase"/>
</dbReference>
<organism evidence="6 7">
    <name type="scientific">Dactylosporangium salmoneum</name>
    <dbReference type="NCBI Taxonomy" id="53361"/>
    <lineage>
        <taxon>Bacteria</taxon>
        <taxon>Bacillati</taxon>
        <taxon>Actinomycetota</taxon>
        <taxon>Actinomycetes</taxon>
        <taxon>Micromonosporales</taxon>
        <taxon>Micromonosporaceae</taxon>
        <taxon>Dactylosporangium</taxon>
    </lineage>
</organism>
<reference evidence="7" key="1">
    <citation type="journal article" date="2019" name="Int. J. Syst. Evol. Microbiol.">
        <title>The Global Catalogue of Microorganisms (GCM) 10K type strain sequencing project: providing services to taxonomists for standard genome sequencing and annotation.</title>
        <authorList>
            <consortium name="The Broad Institute Genomics Platform"/>
            <consortium name="The Broad Institute Genome Sequencing Center for Infectious Disease"/>
            <person name="Wu L."/>
            <person name="Ma J."/>
        </authorList>
    </citation>
    <scope>NUCLEOTIDE SEQUENCE [LARGE SCALE GENOMIC DNA]</scope>
    <source>
        <strain evidence="7">JCM 3272</strain>
    </source>
</reference>
<dbReference type="InterPro" id="IPR011251">
    <property type="entry name" value="Luciferase-like_dom"/>
</dbReference>
<keyword evidence="1" id="KW-0285">Flavoprotein</keyword>
<protein>
    <submittedName>
        <fullName evidence="6">LLM class flavin-dependent oxidoreductase</fullName>
    </submittedName>
</protein>